<keyword evidence="3" id="KW-0862">Zinc</keyword>
<name>A0A931FZK5_9ACTN</name>
<keyword evidence="2" id="KW-0863">Zinc-finger</keyword>
<evidence type="ECO:0000256" key="3">
    <source>
        <dbReference type="ARBA" id="ARBA00022833"/>
    </source>
</evidence>
<protein>
    <recommendedName>
        <fullName evidence="6">RanBP2-type domain-containing protein</fullName>
    </recommendedName>
</protein>
<gene>
    <name evidence="7" type="ORF">I4J89_30470</name>
</gene>
<evidence type="ECO:0000256" key="1">
    <source>
        <dbReference type="ARBA" id="ARBA00022723"/>
    </source>
</evidence>
<dbReference type="Proteomes" id="UP000598146">
    <property type="component" value="Unassembled WGS sequence"/>
</dbReference>
<dbReference type="EMBL" id="JADQTO010000016">
    <property type="protein sequence ID" value="MBG0565783.1"/>
    <property type="molecule type" value="Genomic_DNA"/>
</dbReference>
<reference evidence="7" key="1">
    <citation type="submission" date="2020-11" db="EMBL/GenBank/DDBJ databases">
        <title>Isolation and identification of active actinomycetes.</title>
        <authorList>
            <person name="Sun X."/>
        </authorList>
    </citation>
    <scope>NUCLEOTIDE SEQUENCE</scope>
    <source>
        <strain evidence="7">NEAU-A11</strain>
    </source>
</reference>
<evidence type="ECO:0000256" key="5">
    <source>
        <dbReference type="SAM" id="Phobius"/>
    </source>
</evidence>
<keyword evidence="5" id="KW-0812">Transmembrane</keyword>
<organism evidence="7 8">
    <name type="scientific">Actinoplanes aureus</name>
    <dbReference type="NCBI Taxonomy" id="2792083"/>
    <lineage>
        <taxon>Bacteria</taxon>
        <taxon>Bacillati</taxon>
        <taxon>Actinomycetota</taxon>
        <taxon>Actinomycetes</taxon>
        <taxon>Micromonosporales</taxon>
        <taxon>Micromonosporaceae</taxon>
        <taxon>Actinoplanes</taxon>
    </lineage>
</organism>
<evidence type="ECO:0000256" key="2">
    <source>
        <dbReference type="ARBA" id="ARBA00022771"/>
    </source>
</evidence>
<dbReference type="RefSeq" id="WP_196417552.1">
    <property type="nucleotide sequence ID" value="NZ_JADQTO010000016.1"/>
</dbReference>
<keyword evidence="5" id="KW-0472">Membrane</keyword>
<keyword evidence="5" id="KW-1133">Transmembrane helix</keyword>
<dbReference type="InterPro" id="IPR001876">
    <property type="entry name" value="Znf_RanBP2"/>
</dbReference>
<feature type="region of interest" description="Disordered" evidence="4">
    <location>
        <begin position="24"/>
        <end position="102"/>
    </location>
</feature>
<dbReference type="GO" id="GO:0008270">
    <property type="term" value="F:zinc ion binding"/>
    <property type="evidence" value="ECO:0007669"/>
    <property type="project" value="UniProtKB-KW"/>
</dbReference>
<feature type="transmembrane region" description="Helical" evidence="5">
    <location>
        <begin position="111"/>
        <end position="132"/>
    </location>
</feature>
<evidence type="ECO:0000259" key="6">
    <source>
        <dbReference type="PROSITE" id="PS01358"/>
    </source>
</evidence>
<evidence type="ECO:0000313" key="7">
    <source>
        <dbReference type="EMBL" id="MBG0565783.1"/>
    </source>
</evidence>
<proteinExistence type="predicted"/>
<dbReference type="AlphaFoldDB" id="A0A931FZK5"/>
<comment type="caution">
    <text evidence="7">The sequence shown here is derived from an EMBL/GenBank/DDBJ whole genome shotgun (WGS) entry which is preliminary data.</text>
</comment>
<feature type="region of interest" description="Disordered" evidence="4">
    <location>
        <begin position="139"/>
        <end position="159"/>
    </location>
</feature>
<feature type="compositionally biased region" description="Polar residues" evidence="4">
    <location>
        <begin position="146"/>
        <end position="159"/>
    </location>
</feature>
<accession>A0A931FZK5</accession>
<keyword evidence="1" id="KW-0479">Metal-binding</keyword>
<feature type="domain" description="RanBP2-type" evidence="6">
    <location>
        <begin position="2"/>
        <end position="21"/>
    </location>
</feature>
<evidence type="ECO:0000313" key="8">
    <source>
        <dbReference type="Proteomes" id="UP000598146"/>
    </source>
</evidence>
<sequence>MWICVNCGGTNADSLESCEVCGRPRTAAGRQPPPSRWEPTPGDWETPPPRPRQAPAPGFRTGPPSAPRNAPPFMAGRTIRTPHPDPEQPDPELPWIPEPADPDDLEPRRRLVPALLIVVLIAALALAGVLAGPRLLRSAEERPATPATSRPTISPSTAPVTENATIALVTVDPAVTDPRAPGIAAMFETYFTGINEKEYAAAAGVFDPDGAIDPADPEQMAAFSDGTATTEDSDVVLLGVTDLADGRISADMTFRSEQEAGDGPAERPGETCTRWTVRYTLTTTPDDGYRIFRGKGTSRPC</sequence>
<evidence type="ECO:0000256" key="4">
    <source>
        <dbReference type="SAM" id="MobiDB-lite"/>
    </source>
</evidence>
<keyword evidence="8" id="KW-1185">Reference proteome</keyword>
<dbReference type="PROSITE" id="PS01358">
    <property type="entry name" value="ZF_RANBP2_1"/>
    <property type="match status" value="1"/>
</dbReference>